<evidence type="ECO:0000313" key="1">
    <source>
        <dbReference type="EMBL" id="SNV47589.1"/>
    </source>
</evidence>
<accession>A0A239XKS9</accession>
<organism evidence="1 2">
    <name type="scientific">Streptococcus acidominimus</name>
    <dbReference type="NCBI Taxonomy" id="1326"/>
    <lineage>
        <taxon>Bacteria</taxon>
        <taxon>Bacillati</taxon>
        <taxon>Bacillota</taxon>
        <taxon>Bacilli</taxon>
        <taxon>Lactobacillales</taxon>
        <taxon>Streptococcaceae</taxon>
        <taxon>Streptococcus</taxon>
    </lineage>
</organism>
<proteinExistence type="predicted"/>
<dbReference type="AlphaFoldDB" id="A0A239XKS9"/>
<sequence length="94" mass="10925">MAYAYDRNYNLKTYTDVLTKARKVFEENNTNTAQAINLFLKNVAITGKIDLIAEEELEKELIFQEIQKTVKSSIKDYEEGRTVSLEKARERFGL</sequence>
<dbReference type="GeneID" id="301157029"/>
<dbReference type="GO" id="GO:0006355">
    <property type="term" value="P:regulation of DNA-templated transcription"/>
    <property type="evidence" value="ECO:0007669"/>
    <property type="project" value="InterPro"/>
</dbReference>
<reference evidence="1 2" key="1">
    <citation type="submission" date="2017-06" db="EMBL/GenBank/DDBJ databases">
        <authorList>
            <consortium name="Pathogen Informatics"/>
        </authorList>
    </citation>
    <scope>NUCLEOTIDE SEQUENCE [LARGE SCALE GENOMIC DNA]</scope>
    <source>
        <strain evidence="1 2">NCTC11291</strain>
    </source>
</reference>
<dbReference type="RefSeq" id="WP_017769273.1">
    <property type="nucleotide sequence ID" value="NZ_LT906454.1"/>
</dbReference>
<dbReference type="Proteomes" id="UP000215144">
    <property type="component" value="Chromosome 1"/>
</dbReference>
<dbReference type="EMBL" id="LT906454">
    <property type="protein sequence ID" value="SNV47589.1"/>
    <property type="molecule type" value="Genomic_DNA"/>
</dbReference>
<gene>
    <name evidence="1" type="ORF">SAMEA4504048_02380</name>
</gene>
<dbReference type="Gene3D" id="1.10.1220.10">
    <property type="entry name" value="Met repressor-like"/>
    <property type="match status" value="1"/>
</dbReference>
<dbReference type="InterPro" id="IPR013321">
    <property type="entry name" value="Arc_rbn_hlx_hlx"/>
</dbReference>
<protein>
    <submittedName>
        <fullName evidence="1">DNA-damage-inducible protein J</fullName>
    </submittedName>
</protein>
<evidence type="ECO:0000313" key="2">
    <source>
        <dbReference type="Proteomes" id="UP000215144"/>
    </source>
</evidence>
<name>A0A239XKS9_STRAI</name>
<dbReference type="KEGG" id="saco:SAME_02380"/>